<proteinExistence type="predicted"/>
<dbReference type="InterPro" id="IPR045425">
    <property type="entry name" value="DUF6508"/>
</dbReference>
<dbReference type="Pfam" id="PF20118">
    <property type="entry name" value="DUF6508"/>
    <property type="match status" value="1"/>
</dbReference>
<evidence type="ECO:0000313" key="1">
    <source>
        <dbReference type="EMBL" id="SHF54129.1"/>
    </source>
</evidence>
<dbReference type="AlphaFoldDB" id="A0A1M5CHC7"/>
<dbReference type="STRING" id="1121391.SAMN02745206_02205"/>
<protein>
    <submittedName>
        <fullName evidence="1">Uncharacterized protein</fullName>
    </submittedName>
</protein>
<dbReference type="Proteomes" id="UP000184076">
    <property type="component" value="Unassembled WGS sequence"/>
</dbReference>
<evidence type="ECO:0000313" key="2">
    <source>
        <dbReference type="Proteomes" id="UP000184076"/>
    </source>
</evidence>
<accession>A0A1M5CHC7</accession>
<sequence>MESKPAKTLAHVEDLVAYLPKLQSLEGRYVEQWNPPFYATPVYHPVVEEFFYCVSQLCPPGETLDPLRAEQDIYDPRVIDRADSATLQSLLGWCARTEQARPGIWEQLLQNGVLFSLLHRLQAVTGSNGNGAGERDAA</sequence>
<organism evidence="1 2">
    <name type="scientific">Desulfacinum infernum DSM 9756</name>
    <dbReference type="NCBI Taxonomy" id="1121391"/>
    <lineage>
        <taxon>Bacteria</taxon>
        <taxon>Pseudomonadati</taxon>
        <taxon>Thermodesulfobacteriota</taxon>
        <taxon>Syntrophobacteria</taxon>
        <taxon>Syntrophobacterales</taxon>
        <taxon>Syntrophobacteraceae</taxon>
        <taxon>Desulfacinum</taxon>
    </lineage>
</organism>
<gene>
    <name evidence="1" type="ORF">SAMN02745206_02205</name>
</gene>
<dbReference type="OrthoDB" id="6904447at2"/>
<dbReference type="RefSeq" id="WP_143156451.1">
    <property type="nucleotide sequence ID" value="NZ_FQVB01000020.1"/>
</dbReference>
<keyword evidence="2" id="KW-1185">Reference proteome</keyword>
<reference evidence="2" key="1">
    <citation type="submission" date="2016-11" db="EMBL/GenBank/DDBJ databases">
        <authorList>
            <person name="Varghese N."/>
            <person name="Submissions S."/>
        </authorList>
    </citation>
    <scope>NUCLEOTIDE SEQUENCE [LARGE SCALE GENOMIC DNA]</scope>
    <source>
        <strain evidence="2">DSM 9756</strain>
    </source>
</reference>
<name>A0A1M5CHC7_9BACT</name>
<dbReference type="EMBL" id="FQVB01000020">
    <property type="protein sequence ID" value="SHF54129.1"/>
    <property type="molecule type" value="Genomic_DNA"/>
</dbReference>